<dbReference type="AlphaFoldDB" id="B9GCF7"/>
<reference evidence="9" key="2">
    <citation type="submission" date="2008-12" db="EMBL/GenBank/DDBJ databases">
        <title>Improved gene annotation of the rice (Oryza sativa) genomes.</title>
        <authorList>
            <person name="Wang J."/>
            <person name="Li R."/>
            <person name="Fan W."/>
            <person name="Huang Q."/>
            <person name="Zhang J."/>
            <person name="Zhou Y."/>
            <person name="Hu Y."/>
            <person name="Zi S."/>
            <person name="Li J."/>
            <person name="Ni P."/>
            <person name="Zheng H."/>
            <person name="Zhang Y."/>
            <person name="Zhao M."/>
            <person name="Hao Q."/>
            <person name="McDermott J."/>
            <person name="Samudrala R."/>
            <person name="Kristiansen K."/>
            <person name="Wong G.K.-S."/>
        </authorList>
    </citation>
    <scope>NUCLEOTIDE SEQUENCE</scope>
</reference>
<evidence type="ECO:0000313" key="9">
    <source>
        <dbReference type="EMBL" id="EEE52964.1"/>
    </source>
</evidence>
<dbReference type="SMART" id="SM00575">
    <property type="entry name" value="ZnF_PMZ"/>
    <property type="match status" value="1"/>
</dbReference>
<dbReference type="Pfam" id="PF04434">
    <property type="entry name" value="SWIM"/>
    <property type="match status" value="1"/>
</dbReference>
<dbReference type="Pfam" id="PF03101">
    <property type="entry name" value="FAR1"/>
    <property type="match status" value="1"/>
</dbReference>
<evidence type="ECO:0000256" key="5">
    <source>
        <dbReference type="PROSITE-ProRule" id="PRU00325"/>
    </source>
</evidence>
<evidence type="ECO:0000259" key="8">
    <source>
        <dbReference type="PROSITE" id="PS50966"/>
    </source>
</evidence>
<evidence type="ECO:0000256" key="7">
    <source>
        <dbReference type="SAM" id="MobiDB-lite"/>
    </source>
</evidence>
<gene>
    <name evidence="9" type="ORF">OsJ_35610</name>
</gene>
<proteinExistence type="inferred from homology"/>
<dbReference type="Proteomes" id="UP000007752">
    <property type="component" value="Chromosome 12"/>
</dbReference>
<dbReference type="PANTHER" id="PTHR31669:SF293">
    <property type="entry name" value="PROTEIN FAR1-RELATED SEQUENCE"/>
    <property type="match status" value="1"/>
</dbReference>
<dbReference type="InterPro" id="IPR031052">
    <property type="entry name" value="FHY3/FAR1"/>
</dbReference>
<dbReference type="InterPro" id="IPR007527">
    <property type="entry name" value="Znf_SWIM"/>
</dbReference>
<keyword evidence="3 5" id="KW-0863">Zinc-finger</keyword>
<sequence length="743" mass="84253">MEDDERGDGDELIADYVDCLMSLDTNSRSCQNDALILEGAPDDVDDDAAAAAAAAAEQDVMRDFAPGDGDGDADAENDPKEPVLGMTFESDEAAKMFYNEYARWLGFPFRVGRSRRSKGMEEVVIMKRFVCSREGAHKKKQPSTSGEATSKRERASMREGCNAMMEVVRDKDHWVVSKLEKAHNHSLGIGTRYGYLRARGLPDVSNKIAAMGSDGTASLRQNFLGETGDGQGLLDYLKKKQANDPRCSHAIQVDKNGCLMNVFWADSRAKEAYRHFGDAVTFDTSYKKTKYMMPFVTFSGVNHHLQTVIFGCAFLMEETESSFSWLFETWLAAMGGKAPGSLVTDQNRAMKAAIGKVFPDTCHRFCKWYILSRTKQKLCHAYSEHPDLRDEIESCVIESETISTFETSWMSILEKYDLRKHAWLQAIYNIRQKWVPLYMMGTFFAEISPTQKLETMNDFYKKYFNTKTTLEVFLNQFDSTMTSRYENEAQADIDTRLNEATTRTASPIEKQAASTYTKAVFSRFQEEFTESLGYIIQKTEEGRVNKFSITKDEDDPSDTFCVTYNASSKMAKCSCKYFKFSGILCRHILGVFIIVDPRTLPPDYFLKRWTRNARHDELLEDNSNNHKDATCQSITSRYNVLCADAIRCADKGSASKAVYKAAKDILQKAYEEIIAYERNPGRGLQRDAININEDITIDDTMNDQSLPDFWTKGFGSTATIWVETWKLPFEMCIKSTLLANFNP</sequence>
<dbReference type="InterPro" id="IPR018289">
    <property type="entry name" value="MULE_transposase_dom"/>
</dbReference>
<feature type="region of interest" description="Disordered" evidence="7">
    <location>
        <begin position="135"/>
        <end position="155"/>
    </location>
</feature>
<comment type="subcellular location">
    <subcellularLocation>
        <location evidence="6">Nucleus</location>
    </subcellularLocation>
</comment>
<evidence type="ECO:0000256" key="4">
    <source>
        <dbReference type="ARBA" id="ARBA00022833"/>
    </source>
</evidence>
<dbReference type="InterPro" id="IPR006564">
    <property type="entry name" value="Znf_PMZ"/>
</dbReference>
<feature type="domain" description="SWIM-type" evidence="8">
    <location>
        <begin position="560"/>
        <end position="596"/>
    </location>
</feature>
<dbReference type="Pfam" id="PF10551">
    <property type="entry name" value="MULE"/>
    <property type="match status" value="1"/>
</dbReference>
<dbReference type="PANTHER" id="PTHR31669">
    <property type="entry name" value="PROTEIN FAR1-RELATED SEQUENCE 10-RELATED"/>
    <property type="match status" value="1"/>
</dbReference>
<dbReference type="GO" id="GO:0008270">
    <property type="term" value="F:zinc ion binding"/>
    <property type="evidence" value="ECO:0007669"/>
    <property type="project" value="UniProtKB-UniRule"/>
</dbReference>
<comment type="similarity">
    <text evidence="1 6">Belongs to the FHY3/FAR1 family.</text>
</comment>
<reference evidence="9" key="1">
    <citation type="journal article" date="2005" name="PLoS Biol.">
        <title>The genomes of Oryza sativa: a history of duplications.</title>
        <authorList>
            <person name="Yu J."/>
            <person name="Wang J."/>
            <person name="Lin W."/>
            <person name="Li S."/>
            <person name="Li H."/>
            <person name="Zhou J."/>
            <person name="Ni P."/>
            <person name="Dong W."/>
            <person name="Hu S."/>
            <person name="Zeng C."/>
            <person name="Zhang J."/>
            <person name="Zhang Y."/>
            <person name="Li R."/>
            <person name="Xu Z."/>
            <person name="Li S."/>
            <person name="Li X."/>
            <person name="Zheng H."/>
            <person name="Cong L."/>
            <person name="Lin L."/>
            <person name="Yin J."/>
            <person name="Geng J."/>
            <person name="Li G."/>
            <person name="Shi J."/>
            <person name="Liu J."/>
            <person name="Lv H."/>
            <person name="Li J."/>
            <person name="Wang J."/>
            <person name="Deng Y."/>
            <person name="Ran L."/>
            <person name="Shi X."/>
            <person name="Wang X."/>
            <person name="Wu Q."/>
            <person name="Li C."/>
            <person name="Ren X."/>
            <person name="Wang J."/>
            <person name="Wang X."/>
            <person name="Li D."/>
            <person name="Liu D."/>
            <person name="Zhang X."/>
            <person name="Ji Z."/>
            <person name="Zhao W."/>
            <person name="Sun Y."/>
            <person name="Zhang Z."/>
            <person name="Bao J."/>
            <person name="Han Y."/>
            <person name="Dong L."/>
            <person name="Ji J."/>
            <person name="Chen P."/>
            <person name="Wu S."/>
            <person name="Liu J."/>
            <person name="Xiao Y."/>
            <person name="Bu D."/>
            <person name="Tan J."/>
            <person name="Yang L."/>
            <person name="Ye C."/>
            <person name="Zhang J."/>
            <person name="Xu J."/>
            <person name="Zhou Y."/>
            <person name="Yu Y."/>
            <person name="Zhang B."/>
            <person name="Zhuang S."/>
            <person name="Wei H."/>
            <person name="Liu B."/>
            <person name="Lei M."/>
            <person name="Yu H."/>
            <person name="Li Y."/>
            <person name="Xu H."/>
            <person name="Wei S."/>
            <person name="He X."/>
            <person name="Fang L."/>
            <person name="Zhang Z."/>
            <person name="Zhang Y."/>
            <person name="Huang X."/>
            <person name="Su Z."/>
            <person name="Tong W."/>
            <person name="Li J."/>
            <person name="Tong Z."/>
            <person name="Li S."/>
            <person name="Ye J."/>
            <person name="Wang L."/>
            <person name="Fang L."/>
            <person name="Lei T."/>
            <person name="Chen C."/>
            <person name="Chen H."/>
            <person name="Xu Z."/>
            <person name="Li H."/>
            <person name="Huang H."/>
            <person name="Zhang F."/>
            <person name="Xu H."/>
            <person name="Li N."/>
            <person name="Zhao C."/>
            <person name="Li S."/>
            <person name="Dong L."/>
            <person name="Huang Y."/>
            <person name="Li L."/>
            <person name="Xi Y."/>
            <person name="Qi Q."/>
            <person name="Li W."/>
            <person name="Zhang B."/>
            <person name="Hu W."/>
            <person name="Zhang Y."/>
            <person name="Tian X."/>
            <person name="Jiao Y."/>
            <person name="Liang X."/>
            <person name="Jin J."/>
            <person name="Gao L."/>
            <person name="Zheng W."/>
            <person name="Hao B."/>
            <person name="Liu S."/>
            <person name="Wang W."/>
            <person name="Yuan L."/>
            <person name="Cao M."/>
            <person name="McDermott J."/>
            <person name="Samudrala R."/>
            <person name="Wang J."/>
            <person name="Wong G.K."/>
            <person name="Yang H."/>
        </authorList>
    </citation>
    <scope>NUCLEOTIDE SEQUENCE [LARGE SCALE GENOMIC DNA]</scope>
</reference>
<evidence type="ECO:0000256" key="1">
    <source>
        <dbReference type="ARBA" id="ARBA00005889"/>
    </source>
</evidence>
<dbReference type="InterPro" id="IPR004330">
    <property type="entry name" value="FAR1_DNA_bnd_dom"/>
</dbReference>
<evidence type="ECO:0000256" key="6">
    <source>
        <dbReference type="RuleBase" id="RU367018"/>
    </source>
</evidence>
<keyword evidence="2 6" id="KW-0479">Metal-binding</keyword>
<keyword evidence="6" id="KW-0539">Nucleus</keyword>
<dbReference type="GO" id="GO:0006355">
    <property type="term" value="P:regulation of DNA-templated transcription"/>
    <property type="evidence" value="ECO:0007669"/>
    <property type="project" value="UniProtKB-UniRule"/>
</dbReference>
<evidence type="ECO:0000256" key="2">
    <source>
        <dbReference type="ARBA" id="ARBA00022723"/>
    </source>
</evidence>
<feature type="region of interest" description="Disordered" evidence="7">
    <location>
        <begin position="62"/>
        <end position="81"/>
    </location>
</feature>
<name>B9GCF7_ORYSJ</name>
<protein>
    <recommendedName>
        <fullName evidence="6">Protein FAR1-RELATED SEQUENCE</fullName>
    </recommendedName>
</protein>
<organism evidence="9">
    <name type="scientific">Oryza sativa subsp. japonica</name>
    <name type="common">Rice</name>
    <dbReference type="NCBI Taxonomy" id="39947"/>
    <lineage>
        <taxon>Eukaryota</taxon>
        <taxon>Viridiplantae</taxon>
        <taxon>Streptophyta</taxon>
        <taxon>Embryophyta</taxon>
        <taxon>Tracheophyta</taxon>
        <taxon>Spermatophyta</taxon>
        <taxon>Magnoliopsida</taxon>
        <taxon>Liliopsida</taxon>
        <taxon>Poales</taxon>
        <taxon>Poaceae</taxon>
        <taxon>BOP clade</taxon>
        <taxon>Oryzoideae</taxon>
        <taxon>Oryzeae</taxon>
        <taxon>Oryzinae</taxon>
        <taxon>Oryza</taxon>
        <taxon>Oryza sativa</taxon>
    </lineage>
</organism>
<dbReference type="PROSITE" id="PS50966">
    <property type="entry name" value="ZF_SWIM"/>
    <property type="match status" value="1"/>
</dbReference>
<comment type="function">
    <text evidence="6">Putative transcription activator involved in regulating light control of development.</text>
</comment>
<evidence type="ECO:0000256" key="3">
    <source>
        <dbReference type="ARBA" id="ARBA00022771"/>
    </source>
</evidence>
<keyword evidence="4 6" id="KW-0862">Zinc</keyword>
<dbReference type="GO" id="GO:0005634">
    <property type="term" value="C:nucleus"/>
    <property type="evidence" value="ECO:0007669"/>
    <property type="project" value="UniProtKB-SubCell"/>
</dbReference>
<accession>B9GCF7</accession>
<dbReference type="EMBL" id="CM000149">
    <property type="protein sequence ID" value="EEE52964.1"/>
    <property type="molecule type" value="Genomic_DNA"/>
</dbReference>